<evidence type="ECO:0000256" key="1">
    <source>
        <dbReference type="ARBA" id="ARBA00022723"/>
    </source>
</evidence>
<comment type="similarity">
    <text evidence="4">Belongs to the cyclic nucleotide phosphodiesterase class-III family.</text>
</comment>
<proteinExistence type="inferred from homology"/>
<evidence type="ECO:0000256" key="3">
    <source>
        <dbReference type="ARBA" id="ARBA00023004"/>
    </source>
</evidence>
<dbReference type="Proteomes" id="UP001148125">
    <property type="component" value="Unassembled WGS sequence"/>
</dbReference>
<keyword evidence="3" id="KW-0408">Iron</keyword>
<evidence type="ECO:0000313" key="7">
    <source>
        <dbReference type="Proteomes" id="UP001148125"/>
    </source>
</evidence>
<keyword evidence="1" id="KW-0479">Metal-binding</keyword>
<protein>
    <submittedName>
        <fullName evidence="6">Metallophosphoesterase</fullName>
    </submittedName>
</protein>
<comment type="caution">
    <text evidence="6">The sequence shown here is derived from an EMBL/GenBank/DDBJ whole genome shotgun (WGS) entry which is preliminary data.</text>
</comment>
<feature type="domain" description="Calcineurin-like phosphoesterase" evidence="5">
    <location>
        <begin position="20"/>
        <end position="241"/>
    </location>
</feature>
<dbReference type="InterPro" id="IPR029052">
    <property type="entry name" value="Metallo-depent_PP-like"/>
</dbReference>
<dbReference type="InterPro" id="IPR004843">
    <property type="entry name" value="Calcineurin-like_PHP"/>
</dbReference>
<dbReference type="PANTHER" id="PTHR42988:SF2">
    <property type="entry name" value="CYCLIC NUCLEOTIDE PHOSPHODIESTERASE CBUA0032-RELATED"/>
    <property type="match status" value="1"/>
</dbReference>
<evidence type="ECO:0000259" key="5">
    <source>
        <dbReference type="Pfam" id="PF00149"/>
    </source>
</evidence>
<organism evidence="6 7">
    <name type="scientific">Alkalihalobacterium chitinilyticum</name>
    <dbReference type="NCBI Taxonomy" id="2980103"/>
    <lineage>
        <taxon>Bacteria</taxon>
        <taxon>Bacillati</taxon>
        <taxon>Bacillota</taxon>
        <taxon>Bacilli</taxon>
        <taxon>Bacillales</taxon>
        <taxon>Bacillaceae</taxon>
        <taxon>Alkalihalobacterium</taxon>
    </lineage>
</organism>
<evidence type="ECO:0000256" key="4">
    <source>
        <dbReference type="ARBA" id="ARBA00025742"/>
    </source>
</evidence>
<dbReference type="InterPro" id="IPR050884">
    <property type="entry name" value="CNP_phosphodiesterase-III"/>
</dbReference>
<sequence length="294" mass="34348">MYYPNDLSNHAIRKDPNELHVWVMTDTHFKTEVDGKPKEQNAVFKDKYFYKAHSHMRHFVDLVNEINAYQPELVLHLGDIVDRYHSDFNQFNDLWNAIDPNIRKERICGNHEFGENRKDKDLYRLFPEVQTRKEIAGSKFNQSFVVDNGAVRLKVIMAETAYDKNGERATGGPGYFKTEAFDWIDFELNENRDTDLVLLATHHGPCLHFTDEQKLKLKQVIDSSCSSDPHLVIYDISGHNHPTSVQYQDDFFPNMPSYHLPAGVGFVGKYTVLTFNTRKEMDVAERILHYPYDW</sequence>
<dbReference type="RefSeq" id="WP_275119729.1">
    <property type="nucleotide sequence ID" value="NZ_JAOTPO010000013.1"/>
</dbReference>
<name>A0ABT5VKZ1_9BACI</name>
<gene>
    <name evidence="6" type="ORF">N7Z68_17310</name>
</gene>
<dbReference type="PANTHER" id="PTHR42988">
    <property type="entry name" value="PHOSPHOHYDROLASE"/>
    <property type="match status" value="1"/>
</dbReference>
<accession>A0ABT5VKZ1</accession>
<dbReference type="SUPFAM" id="SSF56300">
    <property type="entry name" value="Metallo-dependent phosphatases"/>
    <property type="match status" value="1"/>
</dbReference>
<dbReference type="Gene3D" id="3.60.21.10">
    <property type="match status" value="1"/>
</dbReference>
<keyword evidence="2" id="KW-0378">Hydrolase</keyword>
<evidence type="ECO:0000313" key="6">
    <source>
        <dbReference type="EMBL" id="MDE5415123.1"/>
    </source>
</evidence>
<reference evidence="6" key="1">
    <citation type="submission" date="2024-05" db="EMBL/GenBank/DDBJ databases">
        <title>Alkalihalobacillus sp. strain MEB203 novel alkaliphilic bacterium from Lonar Lake, India.</title>
        <authorList>
            <person name="Joshi A."/>
            <person name="Thite S."/>
            <person name="Mengade P."/>
        </authorList>
    </citation>
    <scope>NUCLEOTIDE SEQUENCE</scope>
    <source>
        <strain evidence="6">MEB 203</strain>
    </source>
</reference>
<dbReference type="EMBL" id="JAOTPO010000013">
    <property type="protein sequence ID" value="MDE5415123.1"/>
    <property type="molecule type" value="Genomic_DNA"/>
</dbReference>
<dbReference type="Pfam" id="PF00149">
    <property type="entry name" value="Metallophos"/>
    <property type="match status" value="1"/>
</dbReference>
<keyword evidence="7" id="KW-1185">Reference proteome</keyword>
<evidence type="ECO:0000256" key="2">
    <source>
        <dbReference type="ARBA" id="ARBA00022801"/>
    </source>
</evidence>